<evidence type="ECO:0000256" key="4">
    <source>
        <dbReference type="ARBA" id="ARBA00023242"/>
    </source>
</evidence>
<comment type="caution">
    <text evidence="6">The sequence shown here is derived from an EMBL/GenBank/DDBJ whole genome shotgun (WGS) entry which is preliminary data.</text>
</comment>
<keyword evidence="4" id="KW-0539">Nucleus</keyword>
<protein>
    <recommendedName>
        <fullName evidence="8">DNA-directed RNA polymerase III subunit RPC4</fullName>
    </recommendedName>
</protein>
<evidence type="ECO:0000313" key="7">
    <source>
        <dbReference type="Proteomes" id="UP001470230"/>
    </source>
</evidence>
<name>A0ABR2K307_9EUKA</name>
<dbReference type="Proteomes" id="UP001470230">
    <property type="component" value="Unassembled WGS sequence"/>
</dbReference>
<dbReference type="PANTHER" id="PTHR13408:SF0">
    <property type="entry name" value="DNA-DIRECTED RNA POLYMERASE III SUBUNIT RPC4"/>
    <property type="match status" value="1"/>
</dbReference>
<evidence type="ECO:0008006" key="8">
    <source>
        <dbReference type="Google" id="ProtNLM"/>
    </source>
</evidence>
<proteinExistence type="predicted"/>
<accession>A0ABR2K307</accession>
<organism evidence="6 7">
    <name type="scientific">Tritrichomonas musculus</name>
    <dbReference type="NCBI Taxonomy" id="1915356"/>
    <lineage>
        <taxon>Eukaryota</taxon>
        <taxon>Metamonada</taxon>
        <taxon>Parabasalia</taxon>
        <taxon>Tritrichomonadida</taxon>
        <taxon>Tritrichomonadidae</taxon>
        <taxon>Tritrichomonas</taxon>
    </lineage>
</organism>
<gene>
    <name evidence="6" type="ORF">M9Y10_044003</name>
</gene>
<feature type="compositionally biased region" description="Basic and acidic residues" evidence="5">
    <location>
        <begin position="58"/>
        <end position="76"/>
    </location>
</feature>
<keyword evidence="2" id="KW-0240">DNA-directed RNA polymerase</keyword>
<evidence type="ECO:0000256" key="1">
    <source>
        <dbReference type="ARBA" id="ARBA00004123"/>
    </source>
</evidence>
<keyword evidence="3" id="KW-0804">Transcription</keyword>
<reference evidence="6 7" key="1">
    <citation type="submission" date="2024-04" db="EMBL/GenBank/DDBJ databases">
        <title>Tritrichomonas musculus Genome.</title>
        <authorList>
            <person name="Alves-Ferreira E."/>
            <person name="Grigg M."/>
            <person name="Lorenzi H."/>
            <person name="Galac M."/>
        </authorList>
    </citation>
    <scope>NUCLEOTIDE SEQUENCE [LARGE SCALE GENOMIC DNA]</scope>
    <source>
        <strain evidence="6 7">EAF2021</strain>
    </source>
</reference>
<feature type="region of interest" description="Disordered" evidence="5">
    <location>
        <begin position="1"/>
        <end position="20"/>
    </location>
</feature>
<feature type="compositionally biased region" description="Polar residues" evidence="5">
    <location>
        <begin position="27"/>
        <end position="46"/>
    </location>
</feature>
<evidence type="ECO:0000256" key="5">
    <source>
        <dbReference type="SAM" id="MobiDB-lite"/>
    </source>
</evidence>
<dbReference type="EMBL" id="JAPFFF010000008">
    <property type="protein sequence ID" value="KAK8884882.1"/>
    <property type="molecule type" value="Genomic_DNA"/>
</dbReference>
<dbReference type="InterPro" id="IPR007811">
    <property type="entry name" value="RPC4"/>
</dbReference>
<dbReference type="PANTHER" id="PTHR13408">
    <property type="entry name" value="DNA-DIRECTED RNA POLYMERASE III"/>
    <property type="match status" value="1"/>
</dbReference>
<dbReference type="Pfam" id="PF05132">
    <property type="entry name" value="RNA_pol_Rpc4"/>
    <property type="match status" value="1"/>
</dbReference>
<evidence type="ECO:0000256" key="3">
    <source>
        <dbReference type="ARBA" id="ARBA00023163"/>
    </source>
</evidence>
<sequence>MTDSKPKQTPPSPRPLPSFRNIITLNAARSKSNASRTMPTSISTPDFTALCRTKPTKPKKEERPPPKKERKDKRIDFSAIVTPKRKNEDTFNTIMPKPKTDLFDTQLDDFIEGEVNSAVTLPLVHSKNPIPEAADILNTPKEEKVVLVQLPSALPIQYPNDSAQMEYNPLFSAADGQIGSLFIHQSGKVTAKIGNIVLDVSSGIAPSCNEIMCLKREKGIDYFRIPGEKLKFSVDIDALLDSK</sequence>
<evidence type="ECO:0000256" key="2">
    <source>
        <dbReference type="ARBA" id="ARBA00022478"/>
    </source>
</evidence>
<evidence type="ECO:0000313" key="6">
    <source>
        <dbReference type="EMBL" id="KAK8884882.1"/>
    </source>
</evidence>
<comment type="subcellular location">
    <subcellularLocation>
        <location evidence="1">Nucleus</location>
    </subcellularLocation>
</comment>
<keyword evidence="7" id="KW-1185">Reference proteome</keyword>
<feature type="region of interest" description="Disordered" evidence="5">
    <location>
        <begin position="27"/>
        <end position="76"/>
    </location>
</feature>